<dbReference type="InterPro" id="IPR002347">
    <property type="entry name" value="SDR_fam"/>
</dbReference>
<dbReference type="AlphaFoldDB" id="A0A368TQS5"/>
<protein>
    <submittedName>
        <fullName evidence="1">SDR family NAD(P)-dependent oxidoreductase</fullName>
    </submittedName>
</protein>
<dbReference type="RefSeq" id="WP_114488155.1">
    <property type="nucleotide sequence ID" value="NZ_CBCSHM010000056.1"/>
</dbReference>
<gene>
    <name evidence="1" type="ORF">DU506_17430</name>
</gene>
<dbReference type="PANTHER" id="PTHR43544:SF12">
    <property type="entry name" value="NAD(P)-BINDING ROSSMANN-FOLD SUPERFAMILY PROTEIN"/>
    <property type="match status" value="1"/>
</dbReference>
<reference evidence="1 2" key="1">
    <citation type="submission" date="2018-07" db="EMBL/GenBank/DDBJ databases">
        <title>Halomonas rutogse sp. nov., isolated from Lake TangqianCo on Tibetan Plateau.</title>
        <authorList>
            <person name="Lu H."/>
            <person name="Xing P."/>
            <person name="Wu Q."/>
        </authorList>
    </citation>
    <scope>NUCLEOTIDE SEQUENCE [LARGE SCALE GENOMIC DNA]</scope>
    <source>
        <strain evidence="1 2">TQ8S</strain>
    </source>
</reference>
<keyword evidence="2" id="KW-1185">Reference proteome</keyword>
<dbReference type="GO" id="GO:0016491">
    <property type="term" value="F:oxidoreductase activity"/>
    <property type="evidence" value="ECO:0007669"/>
    <property type="project" value="TreeGrafter"/>
</dbReference>
<name>A0A368TQS5_9GAMM</name>
<dbReference type="PRINTS" id="PR00081">
    <property type="entry name" value="GDHRDH"/>
</dbReference>
<dbReference type="EMBL" id="QPIJ01000056">
    <property type="protein sequence ID" value="RCV87004.1"/>
    <property type="molecule type" value="Genomic_DNA"/>
</dbReference>
<dbReference type="OrthoDB" id="9785826at2"/>
<organism evidence="1 2">
    <name type="scientific">Vreelandella rituensis</name>
    <dbReference type="NCBI Taxonomy" id="2282306"/>
    <lineage>
        <taxon>Bacteria</taxon>
        <taxon>Pseudomonadati</taxon>
        <taxon>Pseudomonadota</taxon>
        <taxon>Gammaproteobacteria</taxon>
        <taxon>Oceanospirillales</taxon>
        <taxon>Halomonadaceae</taxon>
        <taxon>Vreelandella</taxon>
    </lineage>
</organism>
<dbReference type="SUPFAM" id="SSF51735">
    <property type="entry name" value="NAD(P)-binding Rossmann-fold domains"/>
    <property type="match status" value="1"/>
</dbReference>
<comment type="caution">
    <text evidence="1">The sequence shown here is derived from an EMBL/GenBank/DDBJ whole genome shotgun (WGS) entry which is preliminary data.</text>
</comment>
<accession>A0A368TQS5</accession>
<evidence type="ECO:0000313" key="1">
    <source>
        <dbReference type="EMBL" id="RCV87004.1"/>
    </source>
</evidence>
<dbReference type="PANTHER" id="PTHR43544">
    <property type="entry name" value="SHORT-CHAIN DEHYDROGENASE/REDUCTASE"/>
    <property type="match status" value="1"/>
</dbReference>
<dbReference type="GO" id="GO:0005737">
    <property type="term" value="C:cytoplasm"/>
    <property type="evidence" value="ECO:0007669"/>
    <property type="project" value="TreeGrafter"/>
</dbReference>
<evidence type="ECO:0000313" key="2">
    <source>
        <dbReference type="Proteomes" id="UP000253204"/>
    </source>
</evidence>
<proteinExistence type="predicted"/>
<dbReference type="Pfam" id="PF00106">
    <property type="entry name" value="adh_short"/>
    <property type="match status" value="1"/>
</dbReference>
<dbReference type="Gene3D" id="3.40.50.720">
    <property type="entry name" value="NAD(P)-binding Rossmann-like Domain"/>
    <property type="match status" value="1"/>
</dbReference>
<dbReference type="CDD" id="cd05325">
    <property type="entry name" value="carb_red_sniffer_like_SDR_c"/>
    <property type="match status" value="1"/>
</dbReference>
<dbReference type="Proteomes" id="UP000253204">
    <property type="component" value="Unassembled WGS sequence"/>
</dbReference>
<dbReference type="InterPro" id="IPR051468">
    <property type="entry name" value="Fungal_SecMetab_SDRs"/>
</dbReference>
<sequence>MLTQLPENFTALVTGASGGIGAAITKALLDCPHLGQVIAVSRQSPTITDPRLTWLKLDVSVEVDRLALCEHLNKQPLHLVFNAIGTLHDEARGIQPEKQLGQLNEEALSGLFHTNAITPALLLSALQDSLKGSHPAIFASLSARVGSISDNRLGGWYAYRASKAAHNMLMKTAAIELKRFNKKAVVLCLHPGTTDTALSQPFQARVPEHKLFTPDFVAERLLSVISQRTPQDTGTFWDWEGKPVDW</sequence>
<dbReference type="InterPro" id="IPR036291">
    <property type="entry name" value="NAD(P)-bd_dom_sf"/>
</dbReference>